<accession>A0A0K8RC30</accession>
<dbReference type="AlphaFoldDB" id="A0A0K8RC30"/>
<proteinExistence type="evidence at transcript level"/>
<evidence type="ECO:0000313" key="2">
    <source>
        <dbReference type="EMBL" id="JAA68423.1"/>
    </source>
</evidence>
<feature type="region of interest" description="Disordered" evidence="1">
    <location>
        <begin position="77"/>
        <end position="124"/>
    </location>
</feature>
<evidence type="ECO:0000256" key="1">
    <source>
        <dbReference type="SAM" id="MobiDB-lite"/>
    </source>
</evidence>
<feature type="compositionally biased region" description="Basic residues" evidence="1">
    <location>
        <begin position="113"/>
        <end position="124"/>
    </location>
</feature>
<organism evidence="2">
    <name type="scientific">Ixodes ricinus</name>
    <name type="common">Common tick</name>
    <name type="synonym">Acarus ricinus</name>
    <dbReference type="NCBI Taxonomy" id="34613"/>
    <lineage>
        <taxon>Eukaryota</taxon>
        <taxon>Metazoa</taxon>
        <taxon>Ecdysozoa</taxon>
        <taxon>Arthropoda</taxon>
        <taxon>Chelicerata</taxon>
        <taxon>Arachnida</taxon>
        <taxon>Acari</taxon>
        <taxon>Parasitiformes</taxon>
        <taxon>Ixodida</taxon>
        <taxon>Ixodoidea</taxon>
        <taxon>Ixodidae</taxon>
        <taxon>Ixodinae</taxon>
        <taxon>Ixodes</taxon>
    </lineage>
</organism>
<reference evidence="2" key="1">
    <citation type="submission" date="2012-12" db="EMBL/GenBank/DDBJ databases">
        <title>Identification and characterization of a phenylalanine ammonia-lyase gene family in Isatis indigotica Fort.</title>
        <authorList>
            <person name="Liu Q."/>
            <person name="Chen J."/>
            <person name="Zhou X."/>
            <person name="Di P."/>
            <person name="Xiao Y."/>
            <person name="Xuan H."/>
            <person name="Zhang L."/>
            <person name="Chen W."/>
        </authorList>
    </citation>
    <scope>NUCLEOTIDE SEQUENCE</scope>
    <source>
        <tissue evidence="2">Salivary gland</tissue>
    </source>
</reference>
<dbReference type="EMBL" id="GADI01005385">
    <property type="protein sequence ID" value="JAA68423.1"/>
    <property type="molecule type" value="mRNA"/>
</dbReference>
<sequence>MPPGPLPDAGEAGRDERCLGHVVELGQERLGELQQHGWLGKAQGPQCVHQGHHFLQGGAPVALAEVERSCLEERGWAQLKPGQGPHQQPDVLGLEGAHELAGHGPLPPAKTCGHPHARTRPAAR</sequence>
<protein>
    <submittedName>
        <fullName evidence="2">Putative secreted protein</fullName>
    </submittedName>
</protein>
<name>A0A0K8RC30_IXORI</name>